<keyword evidence="1" id="KW-0802">TPR repeat</keyword>
<dbReference type="OrthoDB" id="7718445at2"/>
<feature type="domain" description="LA2681-like HEPN" evidence="2">
    <location>
        <begin position="279"/>
        <end position="474"/>
    </location>
</feature>
<dbReference type="Gene3D" id="1.25.40.10">
    <property type="entry name" value="Tetratricopeptide repeat domain"/>
    <property type="match status" value="1"/>
</dbReference>
<dbReference type="PROSITE" id="PS50005">
    <property type="entry name" value="TPR"/>
    <property type="match status" value="1"/>
</dbReference>
<sequence length="505" mass="56327">MELAEQAEKLNRLVDESPQEAIRQALELSGSINIDMLKAAILVDAGGLLKDFDSVFKGVEIFRLVVGKCKENSELSYNLANGLHALALSTRYEGYSWYGITEKYRLEARQLYYKAAIDSEATHDTRSQSFTNLGNLLWSSYRWVEAYDFYSQALEENPENGVASSGALKMLRYALNQGLGDPGLVKSEIEHLADHVKQNIETIYSYSGEYGVNGITGEITDIRPVQKTEQVAHIDSYEGFVVKNNLTLSPTIHSHAHGSQYWDNINIASVVSTTGSGGSVPEIFAMVNVLKSEYILARQLLFDACHERFKETGNYNDTLDYACYGVNQSALALAQRSALDILDKIAVASLSYLGIDGAKGASMKTAWFKKVKKGQKSRELAPVIEEEVEKGNTALLAMTEISRDLSNEQGFLAIKQSSRNSSTHRFTVLHDMGLPHENGETGCVEHYRFQEFARESLQTLKLARAGVVYFVQMVLIRERRLSGERDGVSLPLFVPSHEYIRGREE</sequence>
<reference evidence="3 4" key="1">
    <citation type="submission" date="2018-03" db="EMBL/GenBank/DDBJ databases">
        <title>The draft genome of Zobellella taiwanensis JCM 13381.</title>
        <authorList>
            <person name="Liu L."/>
            <person name="Li L."/>
            <person name="Wang T."/>
            <person name="Zhang X."/>
            <person name="Liang L."/>
        </authorList>
    </citation>
    <scope>NUCLEOTIDE SEQUENCE [LARGE SCALE GENOMIC DNA]</scope>
    <source>
        <strain evidence="3 4">JCM 13381</strain>
    </source>
</reference>
<evidence type="ECO:0000256" key="1">
    <source>
        <dbReference type="PROSITE-ProRule" id="PRU00339"/>
    </source>
</evidence>
<gene>
    <name evidence="3" type="ORF">C7I36_00310</name>
</gene>
<dbReference type="EMBL" id="PXYH01000001">
    <property type="protein sequence ID" value="PSJ48302.1"/>
    <property type="molecule type" value="Genomic_DNA"/>
</dbReference>
<evidence type="ECO:0000313" key="4">
    <source>
        <dbReference type="Proteomes" id="UP000242181"/>
    </source>
</evidence>
<proteinExistence type="predicted"/>
<protein>
    <recommendedName>
        <fullName evidence="2">LA2681-like HEPN domain-containing protein</fullName>
    </recommendedName>
</protein>
<dbReference type="InterPro" id="IPR019734">
    <property type="entry name" value="TPR_rpt"/>
</dbReference>
<keyword evidence="4" id="KW-1185">Reference proteome</keyword>
<organism evidence="3 4">
    <name type="scientific">Zobellella taiwanensis</name>
    <dbReference type="NCBI Taxonomy" id="347535"/>
    <lineage>
        <taxon>Bacteria</taxon>
        <taxon>Pseudomonadati</taxon>
        <taxon>Pseudomonadota</taxon>
        <taxon>Gammaproteobacteria</taxon>
        <taxon>Aeromonadales</taxon>
        <taxon>Aeromonadaceae</taxon>
        <taxon>Zobellella</taxon>
    </lineage>
</organism>
<name>A0A2P7RDQ7_9GAMM</name>
<dbReference type="SUPFAM" id="SSF81901">
    <property type="entry name" value="HCP-like"/>
    <property type="match status" value="1"/>
</dbReference>
<dbReference type="InterPro" id="IPR040826">
    <property type="entry name" value="HEPN_LA2681"/>
</dbReference>
<accession>A0A2P7RDQ7</accession>
<evidence type="ECO:0000259" key="2">
    <source>
        <dbReference type="Pfam" id="PF18733"/>
    </source>
</evidence>
<comment type="caution">
    <text evidence="3">The sequence shown here is derived from an EMBL/GenBank/DDBJ whole genome shotgun (WGS) entry which is preliminary data.</text>
</comment>
<evidence type="ECO:0000313" key="3">
    <source>
        <dbReference type="EMBL" id="PSJ48302.1"/>
    </source>
</evidence>
<dbReference type="Pfam" id="PF18733">
    <property type="entry name" value="HEPN_LA2681"/>
    <property type="match status" value="1"/>
</dbReference>
<feature type="repeat" description="TPR" evidence="1">
    <location>
        <begin position="127"/>
        <end position="160"/>
    </location>
</feature>
<dbReference type="Proteomes" id="UP000242181">
    <property type="component" value="Unassembled WGS sequence"/>
</dbReference>
<dbReference type="AlphaFoldDB" id="A0A2P7RDQ7"/>
<dbReference type="RefSeq" id="WP_106451756.1">
    <property type="nucleotide sequence ID" value="NZ_PXYH01000001.1"/>
</dbReference>
<dbReference type="InterPro" id="IPR011990">
    <property type="entry name" value="TPR-like_helical_dom_sf"/>
</dbReference>
<dbReference type="SMART" id="SM00028">
    <property type="entry name" value="TPR"/>
    <property type="match status" value="1"/>
</dbReference>